<keyword evidence="4" id="KW-1185">Reference proteome</keyword>
<dbReference type="STRING" id="498211.CJA_1162"/>
<dbReference type="HOGENOM" id="CLU_029171_4_0_6"/>
<organism evidence="3 4">
    <name type="scientific">Cellvibrio japonicus (strain Ueda107)</name>
    <name type="common">Pseudomonas fluorescens subsp. cellulosa</name>
    <dbReference type="NCBI Taxonomy" id="498211"/>
    <lineage>
        <taxon>Bacteria</taxon>
        <taxon>Pseudomonadati</taxon>
        <taxon>Pseudomonadota</taxon>
        <taxon>Gammaproteobacteria</taxon>
        <taxon>Cellvibrionales</taxon>
        <taxon>Cellvibrionaceae</taxon>
        <taxon>Cellvibrio</taxon>
    </lineage>
</organism>
<evidence type="ECO:0000313" key="4">
    <source>
        <dbReference type="Proteomes" id="UP000001036"/>
    </source>
</evidence>
<reference evidence="3 4" key="1">
    <citation type="journal article" date="2008" name="J. Bacteriol.">
        <title>Insights into plant cell wall degradation from the genome sequence of the soil bacterium Cellvibrio japonicus.</title>
        <authorList>
            <person name="Deboy R.T."/>
            <person name="Mongodin E.F."/>
            <person name="Fouts D.E."/>
            <person name="Tailford L.E."/>
            <person name="Khouri H."/>
            <person name="Emerson J.B."/>
            <person name="Mohamoud Y."/>
            <person name="Watkins K."/>
            <person name="Henrissat B."/>
            <person name="Gilbert H.J."/>
            <person name="Nelson K.E."/>
        </authorList>
    </citation>
    <scope>NUCLEOTIDE SEQUENCE [LARGE SCALE GENOMIC DNA]</scope>
    <source>
        <strain evidence="3 4">Ueda107</strain>
    </source>
</reference>
<sequence>MPLRAINCAVGNNCHWYHTPGRAQQPFDAIEVYMVKQRFLALDVMRGLTLALMILVNTPGSWSHVYGPLLHADWHGVTPTDFVFPFFLFIVGSAMYFSVRGLAQLSLSQQLRKVGRRVLLLFVMGILLAAYPFTADVHDWRIMGVLQRIALAYGVAALIVLYAGFNARLLMAAGLLLGYWILLALAGSDPYSLEHNLVRQLDITLLGESHLWQGKGLAFDPEGLLSTLPAVVNVLAGFEATRVLLASDNKPQAIRTLLIAALGLVLLALLWNLWMPINKSLWTSPFVLLTSGIAIAFLMLLIRLEQVTSPLVSSWLQPLYQGFAIIGKNPLFIYCLSFVWATSMYLIPVGDTTLYGAIYEFFKRFADPYLASLLFALLQVAIFWFIAWVLHKRNIVISL</sequence>
<protein>
    <submittedName>
        <fullName evidence="3">Putative membrane protein</fullName>
    </submittedName>
</protein>
<dbReference type="KEGG" id="cja:CJA_1162"/>
<name>B3PBU8_CELJU</name>
<feature type="transmembrane region" description="Helical" evidence="1">
    <location>
        <begin position="169"/>
        <end position="187"/>
    </location>
</feature>
<dbReference type="InterPro" id="IPR012429">
    <property type="entry name" value="HGSNAT_cat"/>
</dbReference>
<dbReference type="Proteomes" id="UP000001036">
    <property type="component" value="Chromosome"/>
</dbReference>
<dbReference type="PANTHER" id="PTHR31061:SF24">
    <property type="entry name" value="LD22376P"/>
    <property type="match status" value="1"/>
</dbReference>
<dbReference type="Pfam" id="PF07786">
    <property type="entry name" value="HGSNAT_cat"/>
    <property type="match status" value="1"/>
</dbReference>
<keyword evidence="1" id="KW-0472">Membrane</keyword>
<dbReference type="eggNOG" id="COG4299">
    <property type="taxonomic scope" value="Bacteria"/>
</dbReference>
<evidence type="ECO:0000259" key="2">
    <source>
        <dbReference type="Pfam" id="PF07786"/>
    </source>
</evidence>
<feature type="transmembrane region" description="Helical" evidence="1">
    <location>
        <begin position="331"/>
        <end position="349"/>
    </location>
</feature>
<feature type="transmembrane region" description="Helical" evidence="1">
    <location>
        <begin position="145"/>
        <end position="162"/>
    </location>
</feature>
<feature type="transmembrane region" description="Helical" evidence="1">
    <location>
        <begin position="82"/>
        <end position="102"/>
    </location>
</feature>
<dbReference type="AlphaFoldDB" id="B3PBU8"/>
<keyword evidence="1" id="KW-0812">Transmembrane</keyword>
<feature type="transmembrane region" description="Helical" evidence="1">
    <location>
        <begin position="257"/>
        <end position="275"/>
    </location>
</feature>
<feature type="transmembrane region" description="Helical" evidence="1">
    <location>
        <begin position="369"/>
        <end position="390"/>
    </location>
</feature>
<dbReference type="PANTHER" id="PTHR31061">
    <property type="entry name" value="LD22376P"/>
    <property type="match status" value="1"/>
</dbReference>
<gene>
    <name evidence="3" type="ordered locus">CJA_1162</name>
</gene>
<keyword evidence="1" id="KW-1133">Transmembrane helix</keyword>
<evidence type="ECO:0000256" key="1">
    <source>
        <dbReference type="SAM" id="Phobius"/>
    </source>
</evidence>
<proteinExistence type="predicted"/>
<feature type="transmembrane region" description="Helical" evidence="1">
    <location>
        <begin position="281"/>
        <end position="302"/>
    </location>
</feature>
<evidence type="ECO:0000313" key="3">
    <source>
        <dbReference type="EMBL" id="ACE83474.1"/>
    </source>
</evidence>
<feature type="domain" description="Heparan-alpha-glucosaminide N-acetyltransferase catalytic" evidence="2">
    <location>
        <begin position="38"/>
        <end position="178"/>
    </location>
</feature>
<dbReference type="EMBL" id="CP000934">
    <property type="protein sequence ID" value="ACE83474.1"/>
    <property type="molecule type" value="Genomic_DNA"/>
</dbReference>
<feature type="transmembrane region" description="Helical" evidence="1">
    <location>
        <begin position="44"/>
        <end position="62"/>
    </location>
</feature>
<feature type="transmembrane region" description="Helical" evidence="1">
    <location>
        <begin position="224"/>
        <end position="245"/>
    </location>
</feature>
<feature type="transmembrane region" description="Helical" evidence="1">
    <location>
        <begin position="114"/>
        <end position="133"/>
    </location>
</feature>
<accession>B3PBU8</accession>